<dbReference type="RefSeq" id="WP_093918632.1">
    <property type="nucleotide sequence ID" value="NZ_FONW01000001.1"/>
</dbReference>
<sequence>MKNGSSIFLGPFKSSPLKKRKNKDMKHRCFLKPMPMHGTSESAFSSPTEKSGTNNHPILMLHRQQKN</sequence>
<feature type="compositionally biased region" description="Basic residues" evidence="1">
    <location>
        <begin position="16"/>
        <end position="30"/>
    </location>
</feature>
<dbReference type="EMBL" id="FONW01000001">
    <property type="protein sequence ID" value="SFE75637.1"/>
    <property type="molecule type" value="Genomic_DNA"/>
</dbReference>
<organism evidence="2 3">
    <name type="scientific">Sunxiuqinia elliptica</name>
    <dbReference type="NCBI Taxonomy" id="655355"/>
    <lineage>
        <taxon>Bacteria</taxon>
        <taxon>Pseudomonadati</taxon>
        <taxon>Bacteroidota</taxon>
        <taxon>Bacteroidia</taxon>
        <taxon>Marinilabiliales</taxon>
        <taxon>Prolixibacteraceae</taxon>
        <taxon>Sunxiuqinia</taxon>
    </lineage>
</organism>
<gene>
    <name evidence="2" type="ORF">SAMN05216283_101937</name>
</gene>
<keyword evidence="3" id="KW-1185">Reference proteome</keyword>
<feature type="compositionally biased region" description="Polar residues" evidence="1">
    <location>
        <begin position="39"/>
        <end position="56"/>
    </location>
</feature>
<protein>
    <submittedName>
        <fullName evidence="2">Uncharacterized protein</fullName>
    </submittedName>
</protein>
<dbReference type="Proteomes" id="UP000198964">
    <property type="component" value="Unassembled WGS sequence"/>
</dbReference>
<dbReference type="STRING" id="655355.SAMN05216283_101937"/>
<proteinExistence type="predicted"/>
<name>A0A1I2D507_9BACT</name>
<evidence type="ECO:0000313" key="3">
    <source>
        <dbReference type="Proteomes" id="UP000198964"/>
    </source>
</evidence>
<feature type="region of interest" description="Disordered" evidence="1">
    <location>
        <begin position="1"/>
        <end position="67"/>
    </location>
</feature>
<reference evidence="2 3" key="1">
    <citation type="submission" date="2016-10" db="EMBL/GenBank/DDBJ databases">
        <authorList>
            <person name="de Groot N.N."/>
        </authorList>
    </citation>
    <scope>NUCLEOTIDE SEQUENCE [LARGE SCALE GENOMIC DNA]</scope>
    <source>
        <strain evidence="2 3">CGMCC 1.9156</strain>
    </source>
</reference>
<accession>A0A1I2D507</accession>
<evidence type="ECO:0000256" key="1">
    <source>
        <dbReference type="SAM" id="MobiDB-lite"/>
    </source>
</evidence>
<evidence type="ECO:0000313" key="2">
    <source>
        <dbReference type="EMBL" id="SFE75637.1"/>
    </source>
</evidence>
<dbReference type="AlphaFoldDB" id="A0A1I2D507"/>